<feature type="compositionally biased region" description="Basic and acidic residues" evidence="1">
    <location>
        <begin position="102"/>
        <end position="125"/>
    </location>
</feature>
<feature type="signal peptide" evidence="2">
    <location>
        <begin position="1"/>
        <end position="20"/>
    </location>
</feature>
<protein>
    <recommendedName>
        <fullName evidence="5">Secreted protein</fullName>
    </recommendedName>
</protein>
<reference evidence="3 4" key="1">
    <citation type="journal article" date="2024" name="Environ. Microbiol.">
        <title>Novel evolutionary insights on the interactions of the Holosporales (Alphaproteobacteria) with eukaryotic hosts from comparative genomics.</title>
        <authorList>
            <person name="Giovannini M."/>
            <person name="Petroni G."/>
            <person name="Castelli M."/>
        </authorList>
    </citation>
    <scope>NUCLEOTIDE SEQUENCE [LARGE SCALE GENOMIC DNA]</scope>
    <source>
        <strain evidence="3 4">US_Bl 15I1</strain>
    </source>
</reference>
<feature type="chain" id="PRO_5046685055" description="Secreted protein" evidence="2">
    <location>
        <begin position="21"/>
        <end position="125"/>
    </location>
</feature>
<name>A0ABZ2CAP3_9PROT</name>
<evidence type="ECO:0008006" key="5">
    <source>
        <dbReference type="Google" id="ProtNLM"/>
    </source>
</evidence>
<keyword evidence="4" id="KW-1185">Reference proteome</keyword>
<proteinExistence type="predicted"/>
<dbReference type="Proteomes" id="UP001330434">
    <property type="component" value="Chromosome"/>
</dbReference>
<evidence type="ECO:0000313" key="3">
    <source>
        <dbReference type="EMBL" id="WVX67529.1"/>
    </source>
</evidence>
<organism evidence="3 4">
    <name type="scientific">Candidatus Bealeia paramacronuclearis</name>
    <dbReference type="NCBI Taxonomy" id="1921001"/>
    <lineage>
        <taxon>Bacteria</taxon>
        <taxon>Pseudomonadati</taxon>
        <taxon>Pseudomonadota</taxon>
        <taxon>Alphaproteobacteria</taxon>
        <taxon>Holosporales</taxon>
        <taxon>Holosporaceae</taxon>
        <taxon>Candidatus Bealeia</taxon>
    </lineage>
</organism>
<dbReference type="EMBL" id="CP133270">
    <property type="protein sequence ID" value="WVX67529.1"/>
    <property type="molecule type" value="Genomic_DNA"/>
</dbReference>
<sequence length="125" mass="14112">MKKRVLMSFGLMITSFQVQAQPYPDSYCCRFWDLSNSNDPQFYEVNGDGLCCNSYKNNLPAGYTCVDTVQTYATPPFGDWCYKLTASPGYSQCPPPQCDNSLPKDLKGFPDANPEKKDHKTPDTR</sequence>
<evidence type="ECO:0000256" key="2">
    <source>
        <dbReference type="SAM" id="SignalP"/>
    </source>
</evidence>
<gene>
    <name evidence="3" type="ORF">Bealeia1_01742</name>
</gene>
<keyword evidence="2" id="KW-0732">Signal</keyword>
<accession>A0ABZ2CAP3</accession>
<feature type="region of interest" description="Disordered" evidence="1">
    <location>
        <begin position="96"/>
        <end position="125"/>
    </location>
</feature>
<evidence type="ECO:0000256" key="1">
    <source>
        <dbReference type="SAM" id="MobiDB-lite"/>
    </source>
</evidence>
<evidence type="ECO:0000313" key="4">
    <source>
        <dbReference type="Proteomes" id="UP001330434"/>
    </source>
</evidence>